<evidence type="ECO:0000313" key="3">
    <source>
        <dbReference type="Proteomes" id="UP000821866"/>
    </source>
</evidence>
<gene>
    <name evidence="2" type="ORF">HPB51_015683</name>
</gene>
<name>A0A9J6D5N0_RHIMP</name>
<protein>
    <submittedName>
        <fullName evidence="2">Uncharacterized protein</fullName>
    </submittedName>
</protein>
<feature type="region of interest" description="Disordered" evidence="1">
    <location>
        <begin position="47"/>
        <end position="66"/>
    </location>
</feature>
<feature type="compositionally biased region" description="Polar residues" evidence="1">
    <location>
        <begin position="77"/>
        <end position="87"/>
    </location>
</feature>
<accession>A0A9J6D5N0</accession>
<feature type="region of interest" description="Disordered" evidence="1">
    <location>
        <begin position="77"/>
        <end position="104"/>
    </location>
</feature>
<comment type="caution">
    <text evidence="2">The sequence shown here is derived from an EMBL/GenBank/DDBJ whole genome shotgun (WGS) entry which is preliminary data.</text>
</comment>
<reference evidence="2" key="2">
    <citation type="submission" date="2021-09" db="EMBL/GenBank/DDBJ databases">
        <authorList>
            <person name="Jia N."/>
            <person name="Wang J."/>
            <person name="Shi W."/>
            <person name="Du L."/>
            <person name="Sun Y."/>
            <person name="Zhan W."/>
            <person name="Jiang J."/>
            <person name="Wang Q."/>
            <person name="Zhang B."/>
            <person name="Ji P."/>
            <person name="Sakyi L.B."/>
            <person name="Cui X."/>
            <person name="Yuan T."/>
            <person name="Jiang B."/>
            <person name="Yang W."/>
            <person name="Lam T.T.-Y."/>
            <person name="Chang Q."/>
            <person name="Ding S."/>
            <person name="Wang X."/>
            <person name="Zhu J."/>
            <person name="Ruan X."/>
            <person name="Zhao L."/>
            <person name="Wei J."/>
            <person name="Que T."/>
            <person name="Du C."/>
            <person name="Cheng J."/>
            <person name="Dai P."/>
            <person name="Han X."/>
            <person name="Huang E."/>
            <person name="Gao Y."/>
            <person name="Liu J."/>
            <person name="Shao H."/>
            <person name="Ye R."/>
            <person name="Li L."/>
            <person name="Wei W."/>
            <person name="Wang X."/>
            <person name="Wang C."/>
            <person name="Huo Q."/>
            <person name="Li W."/>
            <person name="Guo W."/>
            <person name="Chen H."/>
            <person name="Chen S."/>
            <person name="Zhou L."/>
            <person name="Zhou L."/>
            <person name="Ni X."/>
            <person name="Tian J."/>
            <person name="Zhou Y."/>
            <person name="Sheng Y."/>
            <person name="Liu T."/>
            <person name="Pan Y."/>
            <person name="Xia L."/>
            <person name="Li J."/>
            <person name="Zhao F."/>
            <person name="Cao W."/>
        </authorList>
    </citation>
    <scope>NUCLEOTIDE SEQUENCE</scope>
    <source>
        <strain evidence="2">Rmic-2018</strain>
        <tissue evidence="2">Larvae</tissue>
    </source>
</reference>
<keyword evidence="3" id="KW-1185">Reference proteome</keyword>
<reference evidence="2" key="1">
    <citation type="journal article" date="2020" name="Cell">
        <title>Large-Scale Comparative Analyses of Tick Genomes Elucidate Their Genetic Diversity and Vector Capacities.</title>
        <authorList>
            <consortium name="Tick Genome and Microbiome Consortium (TIGMIC)"/>
            <person name="Jia N."/>
            <person name="Wang J."/>
            <person name="Shi W."/>
            <person name="Du L."/>
            <person name="Sun Y."/>
            <person name="Zhan W."/>
            <person name="Jiang J.F."/>
            <person name="Wang Q."/>
            <person name="Zhang B."/>
            <person name="Ji P."/>
            <person name="Bell-Sakyi L."/>
            <person name="Cui X.M."/>
            <person name="Yuan T.T."/>
            <person name="Jiang B.G."/>
            <person name="Yang W.F."/>
            <person name="Lam T.T."/>
            <person name="Chang Q.C."/>
            <person name="Ding S.J."/>
            <person name="Wang X.J."/>
            <person name="Zhu J.G."/>
            <person name="Ruan X.D."/>
            <person name="Zhao L."/>
            <person name="Wei J.T."/>
            <person name="Ye R.Z."/>
            <person name="Que T.C."/>
            <person name="Du C.H."/>
            <person name="Zhou Y.H."/>
            <person name="Cheng J.X."/>
            <person name="Dai P.F."/>
            <person name="Guo W.B."/>
            <person name="Han X.H."/>
            <person name="Huang E.J."/>
            <person name="Li L.F."/>
            <person name="Wei W."/>
            <person name="Gao Y.C."/>
            <person name="Liu J.Z."/>
            <person name="Shao H.Z."/>
            <person name="Wang X."/>
            <person name="Wang C.C."/>
            <person name="Yang T.C."/>
            <person name="Huo Q.B."/>
            <person name="Li W."/>
            <person name="Chen H.Y."/>
            <person name="Chen S.E."/>
            <person name="Zhou L.G."/>
            <person name="Ni X.B."/>
            <person name="Tian J.H."/>
            <person name="Sheng Y."/>
            <person name="Liu T."/>
            <person name="Pan Y.S."/>
            <person name="Xia L.Y."/>
            <person name="Li J."/>
            <person name="Zhao F."/>
            <person name="Cao W.C."/>
        </authorList>
    </citation>
    <scope>NUCLEOTIDE SEQUENCE</scope>
    <source>
        <strain evidence="2">Rmic-2018</strain>
    </source>
</reference>
<proteinExistence type="predicted"/>
<evidence type="ECO:0000313" key="2">
    <source>
        <dbReference type="EMBL" id="KAH8009360.1"/>
    </source>
</evidence>
<feature type="compositionally biased region" description="Basic and acidic residues" evidence="1">
    <location>
        <begin position="53"/>
        <end position="66"/>
    </location>
</feature>
<dbReference type="EMBL" id="JABSTU010000011">
    <property type="protein sequence ID" value="KAH8009360.1"/>
    <property type="molecule type" value="Genomic_DNA"/>
</dbReference>
<dbReference type="Proteomes" id="UP000821866">
    <property type="component" value="Chromosome 9"/>
</dbReference>
<dbReference type="AlphaFoldDB" id="A0A9J6D5N0"/>
<evidence type="ECO:0000256" key="1">
    <source>
        <dbReference type="SAM" id="MobiDB-lite"/>
    </source>
</evidence>
<organism evidence="2 3">
    <name type="scientific">Rhipicephalus microplus</name>
    <name type="common">Cattle tick</name>
    <name type="synonym">Boophilus microplus</name>
    <dbReference type="NCBI Taxonomy" id="6941"/>
    <lineage>
        <taxon>Eukaryota</taxon>
        <taxon>Metazoa</taxon>
        <taxon>Ecdysozoa</taxon>
        <taxon>Arthropoda</taxon>
        <taxon>Chelicerata</taxon>
        <taxon>Arachnida</taxon>
        <taxon>Acari</taxon>
        <taxon>Parasitiformes</taxon>
        <taxon>Ixodida</taxon>
        <taxon>Ixodoidea</taxon>
        <taxon>Ixodidae</taxon>
        <taxon>Rhipicephalinae</taxon>
        <taxon>Rhipicephalus</taxon>
        <taxon>Boophilus</taxon>
    </lineage>
</organism>
<sequence>MPVVDSAIEPTCAPLQEMSAAGVAEQPPLATSTFAHRSAPFMEGLIQRPTEPVNKDSRYLTLSDSKETRDATLTKISQRYVSCPNRQTSTGPSPGPSPGAEGALPIQERYPVHNLFPVQELFPIKGPGHQHSDACCAAMATEWADRLKGSKKQVPGGMPPEQNIYRLIKLQRNNAGLKEAIPQLGVEMFPLKNASNPKCQALQSGHYTRNAS</sequence>